<dbReference type="Proteomes" id="UP000093523">
    <property type="component" value="Unassembled WGS sequence"/>
</dbReference>
<evidence type="ECO:0000313" key="2">
    <source>
        <dbReference type="EMBL" id="OCH20854.1"/>
    </source>
</evidence>
<dbReference type="InterPro" id="IPR030678">
    <property type="entry name" value="Peptide/Ni-bd"/>
</dbReference>
<dbReference type="InterPro" id="IPR000914">
    <property type="entry name" value="SBP_5_dom"/>
</dbReference>
<feature type="domain" description="Solute-binding protein family 5" evidence="1">
    <location>
        <begin position="109"/>
        <end position="492"/>
    </location>
</feature>
<dbReference type="PANTHER" id="PTHR30290">
    <property type="entry name" value="PERIPLASMIC BINDING COMPONENT OF ABC TRANSPORTER"/>
    <property type="match status" value="1"/>
</dbReference>
<dbReference type="EMBL" id="MAJU01000011">
    <property type="protein sequence ID" value="OCH20854.1"/>
    <property type="molecule type" value="Genomic_DNA"/>
</dbReference>
<name>A0A1B9NYG9_ALILO</name>
<dbReference type="GO" id="GO:0030288">
    <property type="term" value="C:outer membrane-bounded periplasmic space"/>
    <property type="evidence" value="ECO:0007669"/>
    <property type="project" value="UniProtKB-ARBA"/>
</dbReference>
<dbReference type="STRING" id="688.A6E04_13805"/>
<dbReference type="Pfam" id="PF00496">
    <property type="entry name" value="SBP_bac_5"/>
    <property type="match status" value="1"/>
</dbReference>
<dbReference type="Gene3D" id="3.40.190.10">
    <property type="entry name" value="Periplasmic binding protein-like II"/>
    <property type="match status" value="1"/>
</dbReference>
<evidence type="ECO:0000259" key="1">
    <source>
        <dbReference type="Pfam" id="PF00496"/>
    </source>
</evidence>
<dbReference type="GO" id="GO:0043190">
    <property type="term" value="C:ATP-binding cassette (ABC) transporter complex"/>
    <property type="evidence" value="ECO:0007669"/>
    <property type="project" value="InterPro"/>
</dbReference>
<dbReference type="SUPFAM" id="SSF53850">
    <property type="entry name" value="Periplasmic binding protein-like II"/>
    <property type="match status" value="1"/>
</dbReference>
<dbReference type="OrthoDB" id="9801912at2"/>
<accession>A0A1B9NYG9</accession>
<dbReference type="Gene3D" id="3.10.105.10">
    <property type="entry name" value="Dipeptide-binding Protein, Domain 3"/>
    <property type="match status" value="1"/>
</dbReference>
<dbReference type="GO" id="GO:1904680">
    <property type="term" value="F:peptide transmembrane transporter activity"/>
    <property type="evidence" value="ECO:0007669"/>
    <property type="project" value="TreeGrafter"/>
</dbReference>
<dbReference type="GO" id="GO:0015833">
    <property type="term" value="P:peptide transport"/>
    <property type="evidence" value="ECO:0007669"/>
    <property type="project" value="TreeGrafter"/>
</dbReference>
<evidence type="ECO:0000313" key="3">
    <source>
        <dbReference type="Proteomes" id="UP000093523"/>
    </source>
</evidence>
<dbReference type="InterPro" id="IPR039424">
    <property type="entry name" value="SBP_5"/>
</dbReference>
<dbReference type="PIRSF" id="PIRSF002741">
    <property type="entry name" value="MppA"/>
    <property type="match status" value="1"/>
</dbReference>
<comment type="caution">
    <text evidence="2">The sequence shown here is derived from an EMBL/GenBank/DDBJ whole genome shotgun (WGS) entry which is preliminary data.</text>
</comment>
<reference evidence="2 3" key="1">
    <citation type="submission" date="2016-06" db="EMBL/GenBank/DDBJ databases">
        <authorList>
            <person name="Kjaerup R.B."/>
            <person name="Dalgaard T.S."/>
            <person name="Juul-Madsen H.R."/>
        </authorList>
    </citation>
    <scope>NUCLEOTIDE SEQUENCE [LARGE SCALE GENOMIC DNA]</scope>
    <source>
        <strain evidence="2 3">1S159</strain>
    </source>
</reference>
<dbReference type="CDD" id="cd08497">
    <property type="entry name" value="MbnE-like"/>
    <property type="match status" value="1"/>
</dbReference>
<dbReference type="Gene3D" id="3.90.76.10">
    <property type="entry name" value="Dipeptide-binding Protein, Domain 1"/>
    <property type="match status" value="1"/>
</dbReference>
<dbReference type="AlphaFoldDB" id="A0A1B9NYG9"/>
<organism evidence="2 3">
    <name type="scientific">Aliivibrio logei</name>
    <name type="common">Vibrio logei</name>
    <dbReference type="NCBI Taxonomy" id="688"/>
    <lineage>
        <taxon>Bacteria</taxon>
        <taxon>Pseudomonadati</taxon>
        <taxon>Pseudomonadota</taxon>
        <taxon>Gammaproteobacteria</taxon>
        <taxon>Vibrionales</taxon>
        <taxon>Vibrionaceae</taxon>
        <taxon>Aliivibrio</taxon>
    </lineage>
</organism>
<gene>
    <name evidence="2" type="ORF">A6E04_13805</name>
</gene>
<sequence length="626" mass="71673">MCKPKRINNRKESMTIKNKMTLFSASAALFSVGLFSAELPTNLEWKTNDLAPTFASPEAVFGGTYRTYSLSFPQTFRSVGPDSNGAFRSWIVEANLPPLIQHPNTGEWLPGLATSWAFGDDNKTMYFKLNPKATWSDGKPVTADDYQFMLTLMRSKDIVAPWYNDFFTNEIADVISYDAHTIGVVSAKERNRDELIQYTNLMPRPAHFYGKPKLDENNDGIDDKFVRKYNFKPEPVTGPYYIDKIKKGKNIVFKHVGEDWWGYENKYNQNRYNVEKINIKVIRDDDIALKHFEKGNLDSFTLLRPDLWHEKSNGKNYQNGYIQKAWVYNQAPVGAGGLWLNTAKPMLNDMNIRKGIMYATDFDMMIAKVLRGDYSRKPNGMGFGHIGYDNTTINAPTFDAKKAIEYFEKAGFEKIGPDGIRINAKGERLSFAITYSAQAHTPRIAVLREQAKLAGVDFELNLIDGSSMFKYVLEKKHDISFHNMGTSEIPAYWEYFHSDNANKPQTNHFTNFTSPELDTLIDSFKNEFDIDKKQALSREIQQAIADANVIVPGYMVPYARSGYWRWMKLPEKMATKQTGYLFHGWGFSQTFSTFWIDESIKKETKAAMKSGKAFEPVIIVDETYKL</sequence>
<protein>
    <submittedName>
        <fullName evidence="2">Diguanylate cyclase</fullName>
    </submittedName>
</protein>
<proteinExistence type="predicted"/>